<evidence type="ECO:0000313" key="1">
    <source>
        <dbReference type="EMBL" id="RNA17806.1"/>
    </source>
</evidence>
<dbReference type="EMBL" id="REGN01004369">
    <property type="protein sequence ID" value="RNA17806.1"/>
    <property type="molecule type" value="Genomic_DNA"/>
</dbReference>
<accession>A0A3M7R2L3</accession>
<keyword evidence="2" id="KW-1185">Reference proteome</keyword>
<dbReference type="AlphaFoldDB" id="A0A3M7R2L3"/>
<proteinExistence type="predicted"/>
<comment type="caution">
    <text evidence="1">The sequence shown here is derived from an EMBL/GenBank/DDBJ whole genome shotgun (WGS) entry which is preliminary data.</text>
</comment>
<gene>
    <name evidence="1" type="ORF">BpHYR1_016204</name>
</gene>
<name>A0A3M7R2L3_BRAPC</name>
<dbReference type="Proteomes" id="UP000276133">
    <property type="component" value="Unassembled WGS sequence"/>
</dbReference>
<sequence length="68" mass="8000">MIWTLALQIGYFKNDRVLMVATKNQFAKLFFLFSSTYLWKLKTLDTVWLVRCSAADGKKKISNYLIVF</sequence>
<organism evidence="1 2">
    <name type="scientific">Brachionus plicatilis</name>
    <name type="common">Marine rotifer</name>
    <name type="synonym">Brachionus muelleri</name>
    <dbReference type="NCBI Taxonomy" id="10195"/>
    <lineage>
        <taxon>Eukaryota</taxon>
        <taxon>Metazoa</taxon>
        <taxon>Spiralia</taxon>
        <taxon>Gnathifera</taxon>
        <taxon>Rotifera</taxon>
        <taxon>Eurotatoria</taxon>
        <taxon>Monogononta</taxon>
        <taxon>Pseudotrocha</taxon>
        <taxon>Ploima</taxon>
        <taxon>Brachionidae</taxon>
        <taxon>Brachionus</taxon>
    </lineage>
</organism>
<protein>
    <submittedName>
        <fullName evidence="1">Uncharacterized protein</fullName>
    </submittedName>
</protein>
<reference evidence="1 2" key="1">
    <citation type="journal article" date="2018" name="Sci. Rep.">
        <title>Genomic signatures of local adaptation to the degree of environmental predictability in rotifers.</title>
        <authorList>
            <person name="Franch-Gras L."/>
            <person name="Hahn C."/>
            <person name="Garcia-Roger E.M."/>
            <person name="Carmona M.J."/>
            <person name="Serra M."/>
            <person name="Gomez A."/>
        </authorList>
    </citation>
    <scope>NUCLEOTIDE SEQUENCE [LARGE SCALE GENOMIC DNA]</scope>
    <source>
        <strain evidence="1">HYR1</strain>
    </source>
</reference>
<evidence type="ECO:0000313" key="2">
    <source>
        <dbReference type="Proteomes" id="UP000276133"/>
    </source>
</evidence>